<name>A0ACB9DSQ7_CICIN</name>
<gene>
    <name evidence="1" type="ORF">L2E82_20104</name>
</gene>
<reference evidence="1 2" key="2">
    <citation type="journal article" date="2022" name="Mol. Ecol. Resour.">
        <title>The genomes of chicory, endive, great burdock and yacon provide insights into Asteraceae paleo-polyploidization history and plant inulin production.</title>
        <authorList>
            <person name="Fan W."/>
            <person name="Wang S."/>
            <person name="Wang H."/>
            <person name="Wang A."/>
            <person name="Jiang F."/>
            <person name="Liu H."/>
            <person name="Zhao H."/>
            <person name="Xu D."/>
            <person name="Zhang Y."/>
        </authorList>
    </citation>
    <scope>NUCLEOTIDE SEQUENCE [LARGE SCALE GENOMIC DNA]</scope>
    <source>
        <strain evidence="2">cv. Punajuju</strain>
        <tissue evidence="1">Leaves</tissue>
    </source>
</reference>
<reference evidence="2" key="1">
    <citation type="journal article" date="2022" name="Mol. Ecol. Resour.">
        <title>The genomes of chicory, endive, great burdock and yacon provide insights into Asteraceae palaeo-polyploidization history and plant inulin production.</title>
        <authorList>
            <person name="Fan W."/>
            <person name="Wang S."/>
            <person name="Wang H."/>
            <person name="Wang A."/>
            <person name="Jiang F."/>
            <person name="Liu H."/>
            <person name="Zhao H."/>
            <person name="Xu D."/>
            <person name="Zhang Y."/>
        </authorList>
    </citation>
    <scope>NUCLEOTIDE SEQUENCE [LARGE SCALE GENOMIC DNA]</scope>
    <source>
        <strain evidence="2">cv. Punajuju</strain>
    </source>
</reference>
<dbReference type="Proteomes" id="UP001055811">
    <property type="component" value="Linkage Group LG04"/>
</dbReference>
<dbReference type="EMBL" id="CM042012">
    <property type="protein sequence ID" value="KAI3749491.1"/>
    <property type="molecule type" value="Genomic_DNA"/>
</dbReference>
<organism evidence="1 2">
    <name type="scientific">Cichorium intybus</name>
    <name type="common">Chicory</name>
    <dbReference type="NCBI Taxonomy" id="13427"/>
    <lineage>
        <taxon>Eukaryota</taxon>
        <taxon>Viridiplantae</taxon>
        <taxon>Streptophyta</taxon>
        <taxon>Embryophyta</taxon>
        <taxon>Tracheophyta</taxon>
        <taxon>Spermatophyta</taxon>
        <taxon>Magnoliopsida</taxon>
        <taxon>eudicotyledons</taxon>
        <taxon>Gunneridae</taxon>
        <taxon>Pentapetalae</taxon>
        <taxon>asterids</taxon>
        <taxon>campanulids</taxon>
        <taxon>Asterales</taxon>
        <taxon>Asteraceae</taxon>
        <taxon>Cichorioideae</taxon>
        <taxon>Cichorieae</taxon>
        <taxon>Cichoriinae</taxon>
        <taxon>Cichorium</taxon>
    </lineage>
</organism>
<proteinExistence type="predicted"/>
<accession>A0ACB9DSQ7</accession>
<protein>
    <submittedName>
        <fullName evidence="1">Uncharacterized protein</fullName>
    </submittedName>
</protein>
<evidence type="ECO:0000313" key="2">
    <source>
        <dbReference type="Proteomes" id="UP001055811"/>
    </source>
</evidence>
<evidence type="ECO:0000313" key="1">
    <source>
        <dbReference type="EMBL" id="KAI3749491.1"/>
    </source>
</evidence>
<sequence>MIQAVAVTGFMFRLGWLGVLLCFFLGSSLIRNNKDLMPENSKMMNIQKSTSTFLVDAGLMNLMPICLLMPISMIFELELQSYFTMYQKRKSQAIGTPEEQDLDI</sequence>
<comment type="caution">
    <text evidence="1">The sequence shown here is derived from an EMBL/GenBank/DDBJ whole genome shotgun (WGS) entry which is preliminary data.</text>
</comment>
<keyword evidence="2" id="KW-1185">Reference proteome</keyword>